<dbReference type="Gene3D" id="3.20.20.450">
    <property type="entry name" value="EAL domain"/>
    <property type="match status" value="1"/>
</dbReference>
<dbReference type="CDD" id="cd01948">
    <property type="entry name" value="EAL"/>
    <property type="match status" value="1"/>
</dbReference>
<evidence type="ECO:0000259" key="3">
    <source>
        <dbReference type="PROSITE" id="PS50887"/>
    </source>
</evidence>
<dbReference type="EMBL" id="AAOH01000005">
    <property type="protein sequence ID" value="EAR27638.1"/>
    <property type="molecule type" value="Genomic_DNA"/>
</dbReference>
<evidence type="ECO:0000256" key="1">
    <source>
        <dbReference type="SAM" id="Phobius"/>
    </source>
</evidence>
<dbReference type="InterPro" id="IPR001633">
    <property type="entry name" value="EAL_dom"/>
</dbReference>
<reference evidence="4 5" key="1">
    <citation type="submission" date="2006-02" db="EMBL/GenBank/DDBJ databases">
        <authorList>
            <person name="Moran M.A."/>
            <person name="Kjelleberg S."/>
            <person name="Egan S."/>
            <person name="Saunders N."/>
            <person name="Thomas T."/>
            <person name="Ferriera S."/>
            <person name="Johnson J."/>
            <person name="Kravitz S."/>
            <person name="Halpern A."/>
            <person name="Remington K."/>
            <person name="Beeson K."/>
            <person name="Tran B."/>
            <person name="Rogers Y.-H."/>
            <person name="Friedman R."/>
            <person name="Venter J.C."/>
        </authorList>
    </citation>
    <scope>NUCLEOTIDE SEQUENCE [LARGE SCALE GENOMIC DNA]</scope>
    <source>
        <strain evidence="4 5">D2</strain>
    </source>
</reference>
<accession>A4CBA1</accession>
<keyword evidence="1" id="KW-0472">Membrane</keyword>
<feature type="transmembrane region" description="Helical" evidence="1">
    <location>
        <begin position="7"/>
        <end position="27"/>
    </location>
</feature>
<dbReference type="RefSeq" id="WP_009839470.1">
    <property type="nucleotide sequence ID" value="NZ_CH959301.1"/>
</dbReference>
<evidence type="ECO:0000313" key="4">
    <source>
        <dbReference type="EMBL" id="EAR27638.1"/>
    </source>
</evidence>
<dbReference type="GO" id="GO:0071111">
    <property type="term" value="F:cyclic-guanylate-specific phosphodiesterase activity"/>
    <property type="evidence" value="ECO:0007669"/>
    <property type="project" value="InterPro"/>
</dbReference>
<evidence type="ECO:0000313" key="5">
    <source>
        <dbReference type="Proteomes" id="UP000006201"/>
    </source>
</evidence>
<dbReference type="SMART" id="SM00267">
    <property type="entry name" value="GGDEF"/>
    <property type="match status" value="1"/>
</dbReference>
<dbReference type="NCBIfam" id="TIGR00254">
    <property type="entry name" value="GGDEF"/>
    <property type="match status" value="1"/>
</dbReference>
<dbReference type="AlphaFoldDB" id="A4CBA1"/>
<keyword evidence="1" id="KW-0812">Transmembrane</keyword>
<dbReference type="InterPro" id="IPR050706">
    <property type="entry name" value="Cyclic-di-GMP_PDE-like"/>
</dbReference>
<dbReference type="InterPro" id="IPR043128">
    <property type="entry name" value="Rev_trsase/Diguanyl_cyclase"/>
</dbReference>
<dbReference type="Gene3D" id="3.30.70.270">
    <property type="match status" value="1"/>
</dbReference>
<dbReference type="OrthoDB" id="5894408at2"/>
<feature type="domain" description="EAL" evidence="2">
    <location>
        <begin position="401"/>
        <end position="641"/>
    </location>
</feature>
<dbReference type="PROSITE" id="PS50887">
    <property type="entry name" value="GGDEF"/>
    <property type="match status" value="1"/>
</dbReference>
<evidence type="ECO:0000259" key="2">
    <source>
        <dbReference type="PROSITE" id="PS50883"/>
    </source>
</evidence>
<sequence>MAGLTRFLLIQIFFFITTLSIASYTFISQLQSLASQQQLVAQKSIDYYIKSYNPTDDTPLGRKVAITFNLNSLIVRDNEGKIQESIQGDFDYLPLFAKLIQNSSPFIRPQFVVNTESNLKLEFTIKLEEEASSIHTQFIILLIIIFILSFLPLLSVKSIIKRAQENIGNNMSLMVDNFIEKNDKNIQLDSSIAATSVSSIFPSIVRLNAYLRKKQQEIEQSALSIKQKAFKDSVTALGNRNLFVEYYEDHVESAENQFGSLIMVRCSELQLINQTRGYYHGDEYIKEVAQLLLKSTGTYAGATCYRLNSSDFAVLLPNIPLKEAERFGQDLQSKFTEYQRSAELSSVGNSGIVSYSSAKPLGELLSQVDTALSLAQSKQTNAWHVLKDSDLMDNVSANFGNQNWREVIDDVLNNSRVQLLIQTIMPTNRSAKVYSEILARFKTAEDQILPTASFLAMAEKLEQIYHVDKMIVEAALTSIKTMNLGGQFFGINITARSAHDEQFMIWLERRLLKDSNISTKLIFEISEFGLQQNIKASKRFIDMIHRVGARITVERFGVGLTSFKFFRDLKPDFIKMDASYTRGLEEDKNNQYFMRLIVDLAHRIGVTVLAEGVESQEEKYIIEQLCLDGAQGYYIERPREI</sequence>
<feature type="transmembrane region" description="Helical" evidence="1">
    <location>
        <begin position="134"/>
        <end position="154"/>
    </location>
</feature>
<dbReference type="STRING" id="87626.PTD2_17490"/>
<dbReference type="Proteomes" id="UP000006201">
    <property type="component" value="Unassembled WGS sequence"/>
</dbReference>
<dbReference type="SUPFAM" id="SSF141868">
    <property type="entry name" value="EAL domain-like"/>
    <property type="match status" value="1"/>
</dbReference>
<feature type="domain" description="GGDEF" evidence="3">
    <location>
        <begin position="257"/>
        <end position="388"/>
    </location>
</feature>
<protein>
    <submittedName>
        <fullName evidence="4">Uncharacterized protein</fullName>
    </submittedName>
</protein>
<dbReference type="SUPFAM" id="SSF55073">
    <property type="entry name" value="Nucleotide cyclase"/>
    <property type="match status" value="1"/>
</dbReference>
<proteinExistence type="predicted"/>
<gene>
    <name evidence="4" type="ORF">PTD2_17490</name>
</gene>
<dbReference type="PANTHER" id="PTHR33121:SF79">
    <property type="entry name" value="CYCLIC DI-GMP PHOSPHODIESTERASE PDED-RELATED"/>
    <property type="match status" value="1"/>
</dbReference>
<dbReference type="InterPro" id="IPR035919">
    <property type="entry name" value="EAL_sf"/>
</dbReference>
<name>A4CBA1_9GAMM</name>
<dbReference type="Pfam" id="PF00563">
    <property type="entry name" value="EAL"/>
    <property type="match status" value="1"/>
</dbReference>
<keyword evidence="5" id="KW-1185">Reference proteome</keyword>
<dbReference type="eggNOG" id="COG2200">
    <property type="taxonomic scope" value="Bacteria"/>
</dbReference>
<dbReference type="InterPro" id="IPR029787">
    <property type="entry name" value="Nucleotide_cyclase"/>
</dbReference>
<dbReference type="InterPro" id="IPR000160">
    <property type="entry name" value="GGDEF_dom"/>
</dbReference>
<dbReference type="eggNOG" id="COG2199">
    <property type="taxonomic scope" value="Bacteria"/>
</dbReference>
<dbReference type="PROSITE" id="PS50883">
    <property type="entry name" value="EAL"/>
    <property type="match status" value="1"/>
</dbReference>
<comment type="caution">
    <text evidence="4">The sequence shown here is derived from an EMBL/GenBank/DDBJ whole genome shotgun (WGS) entry which is preliminary data.</text>
</comment>
<dbReference type="SMART" id="SM00052">
    <property type="entry name" value="EAL"/>
    <property type="match status" value="1"/>
</dbReference>
<dbReference type="HOGENOM" id="CLU_000445_109_3_6"/>
<keyword evidence="1" id="KW-1133">Transmembrane helix</keyword>
<organism evidence="4 5">
    <name type="scientific">Pseudoalteromonas tunicata D2</name>
    <dbReference type="NCBI Taxonomy" id="87626"/>
    <lineage>
        <taxon>Bacteria</taxon>
        <taxon>Pseudomonadati</taxon>
        <taxon>Pseudomonadota</taxon>
        <taxon>Gammaproteobacteria</taxon>
        <taxon>Alteromonadales</taxon>
        <taxon>Pseudoalteromonadaceae</taxon>
        <taxon>Pseudoalteromonas</taxon>
    </lineage>
</organism>
<dbReference type="Pfam" id="PF00990">
    <property type="entry name" value="GGDEF"/>
    <property type="match status" value="1"/>
</dbReference>
<dbReference type="PANTHER" id="PTHR33121">
    <property type="entry name" value="CYCLIC DI-GMP PHOSPHODIESTERASE PDEF"/>
    <property type="match status" value="1"/>
</dbReference>